<dbReference type="Proteomes" id="UP001164539">
    <property type="component" value="Chromosome 11"/>
</dbReference>
<reference evidence="1 2" key="1">
    <citation type="journal article" date="2023" name="Science">
        <title>Complex scaffold remodeling in plant triterpene biosynthesis.</title>
        <authorList>
            <person name="De La Pena R."/>
            <person name="Hodgson H."/>
            <person name="Liu J.C."/>
            <person name="Stephenson M.J."/>
            <person name="Martin A.C."/>
            <person name="Owen C."/>
            <person name="Harkess A."/>
            <person name="Leebens-Mack J."/>
            <person name="Jimenez L.E."/>
            <person name="Osbourn A."/>
            <person name="Sattely E.S."/>
        </authorList>
    </citation>
    <scope>NUCLEOTIDE SEQUENCE [LARGE SCALE GENOMIC DNA]</scope>
    <source>
        <strain evidence="2">cv. JPN11</strain>
        <tissue evidence="1">Leaf</tissue>
    </source>
</reference>
<protein>
    <submittedName>
        <fullName evidence="1">SAM domain family protein</fullName>
    </submittedName>
</protein>
<evidence type="ECO:0000313" key="1">
    <source>
        <dbReference type="EMBL" id="KAJ4707570.1"/>
    </source>
</evidence>
<dbReference type="EMBL" id="CM051404">
    <property type="protein sequence ID" value="KAJ4707570.1"/>
    <property type="molecule type" value="Genomic_DNA"/>
</dbReference>
<proteinExistence type="predicted"/>
<keyword evidence="2" id="KW-1185">Reference proteome</keyword>
<organism evidence="1 2">
    <name type="scientific">Melia azedarach</name>
    <name type="common">Chinaberry tree</name>
    <dbReference type="NCBI Taxonomy" id="155640"/>
    <lineage>
        <taxon>Eukaryota</taxon>
        <taxon>Viridiplantae</taxon>
        <taxon>Streptophyta</taxon>
        <taxon>Embryophyta</taxon>
        <taxon>Tracheophyta</taxon>
        <taxon>Spermatophyta</taxon>
        <taxon>Magnoliopsida</taxon>
        <taxon>eudicotyledons</taxon>
        <taxon>Gunneridae</taxon>
        <taxon>Pentapetalae</taxon>
        <taxon>rosids</taxon>
        <taxon>malvids</taxon>
        <taxon>Sapindales</taxon>
        <taxon>Meliaceae</taxon>
        <taxon>Melia</taxon>
    </lineage>
</organism>
<comment type="caution">
    <text evidence="1">The sequence shown here is derived from an EMBL/GenBank/DDBJ whole genome shotgun (WGS) entry which is preliminary data.</text>
</comment>
<evidence type="ECO:0000313" key="2">
    <source>
        <dbReference type="Proteomes" id="UP001164539"/>
    </source>
</evidence>
<accession>A0ACC1X840</accession>
<gene>
    <name evidence="1" type="ORF">OWV82_021075</name>
</gene>
<sequence length="282" mass="31629">MSEARVTITLGRTGQVVKRGGGSKRFTGSHDFLSANKRRRVNGIKWRPGGNGFDDSGIARKDLRLKLIRKRHAEEQRKRILREKLSKSIQPPATANMLRREPPHPNRHSLLRQYPPTETLDMSRGDSLRKYNSSQTMNRLKVRSPDIVWTASRELSLRSFNDPRQVPATRVASVSRIGPILRKEVVDASGQTGLTTMQAVTETARPFPPPGSHMVMEPVNIASLLHSLGLGKYAITFQAEEVDMTALKQMSDKDLKELGIPMGPRKKILLAVQPRPKQQPLP</sequence>
<name>A0ACC1X840_MELAZ</name>